<dbReference type="InterPro" id="IPR005321">
    <property type="entry name" value="Peptidase_S58_DmpA"/>
</dbReference>
<dbReference type="EMBL" id="JBFRHK010000011">
    <property type="protein sequence ID" value="MEX3746867.1"/>
    <property type="molecule type" value="Genomic_DNA"/>
</dbReference>
<dbReference type="Pfam" id="PF03576">
    <property type="entry name" value="Peptidase_S58"/>
    <property type="match status" value="1"/>
</dbReference>
<gene>
    <name evidence="2" type="ORF">AB1300_17230</name>
</gene>
<dbReference type="PANTHER" id="PTHR36512">
    <property type="entry name" value="D-AMINOPEPTIDASE"/>
    <property type="match status" value="1"/>
</dbReference>
<keyword evidence="3" id="KW-1185">Reference proteome</keyword>
<name>A0ABV3W112_9BACI</name>
<reference evidence="2 3" key="1">
    <citation type="submission" date="2024-07" db="EMBL/GenBank/DDBJ databases">
        <title>Characterization of a bacterium isolated from hydrolysated instant sea cucumber by whole-genome sequencing and metabolomics.</title>
        <authorList>
            <person name="Luo X."/>
            <person name="Zhang Z."/>
            <person name="Zheng Z."/>
            <person name="Zhang W."/>
            <person name="Ming T."/>
            <person name="Jiao L."/>
            <person name="Su X."/>
            <person name="Kong F."/>
            <person name="Xu J."/>
        </authorList>
    </citation>
    <scope>NUCLEOTIDE SEQUENCE [LARGE SCALE GENOMIC DNA]</scope>
    <source>
        <strain evidence="2 3">XL-2024</strain>
    </source>
</reference>
<dbReference type="InterPro" id="IPR016117">
    <property type="entry name" value="ArgJ-like_dom_sf"/>
</dbReference>
<accession>A0ABV3W112</accession>
<comment type="similarity">
    <text evidence="1">Belongs to the peptidase S58 family.</text>
</comment>
<proteinExistence type="inferred from homology"/>
<dbReference type="SUPFAM" id="SSF56266">
    <property type="entry name" value="DmpA/ArgJ-like"/>
    <property type="match status" value="1"/>
</dbReference>
<dbReference type="CDD" id="cd02252">
    <property type="entry name" value="nylC_like"/>
    <property type="match status" value="1"/>
</dbReference>
<evidence type="ECO:0000256" key="1">
    <source>
        <dbReference type="ARBA" id="ARBA00007068"/>
    </source>
</evidence>
<dbReference type="Gene3D" id="3.60.70.12">
    <property type="entry name" value="L-amino peptidase D-ALA esterase/amidase"/>
    <property type="match status" value="1"/>
</dbReference>
<comment type="caution">
    <text evidence="2">The sequence shown here is derived from an EMBL/GenBank/DDBJ whole genome shotgun (WGS) entry which is preliminary data.</text>
</comment>
<evidence type="ECO:0000313" key="2">
    <source>
        <dbReference type="EMBL" id="MEX3746867.1"/>
    </source>
</evidence>
<organism evidence="2 3">
    <name type="scientific">Lysinibacillus xylanilyticus</name>
    <dbReference type="NCBI Taxonomy" id="582475"/>
    <lineage>
        <taxon>Bacteria</taxon>
        <taxon>Bacillati</taxon>
        <taxon>Bacillota</taxon>
        <taxon>Bacilli</taxon>
        <taxon>Bacillales</taxon>
        <taxon>Bacillaceae</taxon>
        <taxon>Lysinibacillus</taxon>
    </lineage>
</organism>
<evidence type="ECO:0000313" key="3">
    <source>
        <dbReference type="Proteomes" id="UP001558534"/>
    </source>
</evidence>
<protein>
    <submittedName>
        <fullName evidence="2">P1 family peptidase</fullName>
    </submittedName>
</protein>
<dbReference type="Proteomes" id="UP001558534">
    <property type="component" value="Unassembled WGS sequence"/>
</dbReference>
<dbReference type="PANTHER" id="PTHR36512:SF3">
    <property type="entry name" value="BLR5678 PROTEIN"/>
    <property type="match status" value="1"/>
</dbReference>
<dbReference type="RefSeq" id="WP_368637444.1">
    <property type="nucleotide sequence ID" value="NZ_JBFRHK010000011.1"/>
</dbReference>
<sequence length="329" mass="34005">MFGNITDVPRVKVGHAENNEGITGCTVILVENGAVCGVDVRGSAPGTRETDALDPMNEIDRVHGICLSGGSAFGLDAATGVMQYLEEQGVGVDAGVTTIPIVPSAVLFDLFIGDPKTRPTAQMGYEAAKSAIVGPFANGNTGAGYGATVGKLAGPQFCMKGGLGSAAIAGKNDLVVGAIVAVNAVGDIKDPNTRQILAGARNPKTGEWLDCCAYLEEHVQSEALSGTNTTIGVIAVNAKLTKAEAKKIAQLTQNALARTIYPVHTMLDGDTVFVLGTGDKTYPVDYLGHLATTVMEEAILVGVKEAERLAEVESYKNIQIKSIEGTGGN</sequence>